<comment type="similarity">
    <text evidence="1">Belongs to the plant acyltransferase family.</text>
</comment>
<keyword evidence="3" id="KW-1185">Reference proteome</keyword>
<dbReference type="Gene3D" id="3.30.559.10">
    <property type="entry name" value="Chloramphenicol acetyltransferase-like domain"/>
    <property type="match status" value="2"/>
</dbReference>
<evidence type="ECO:0000313" key="2">
    <source>
        <dbReference type="EMBL" id="EFJ36015.1"/>
    </source>
</evidence>
<dbReference type="OMA" id="VVNHRRI"/>
<dbReference type="HOGENOM" id="CLU_014546_2_0_1"/>
<dbReference type="InterPro" id="IPR023213">
    <property type="entry name" value="CAT-like_dom_sf"/>
</dbReference>
<dbReference type="STRING" id="88036.D8QV93"/>
<dbReference type="PANTHER" id="PTHR31642">
    <property type="entry name" value="TRICHOTHECENE 3-O-ACETYLTRANSFERASE"/>
    <property type="match status" value="1"/>
</dbReference>
<evidence type="ECO:0000313" key="3">
    <source>
        <dbReference type="Proteomes" id="UP000001514"/>
    </source>
</evidence>
<sequence length="449" mass="49922">MESQLLPVTLQSCSSALPAGPTPRAKIFLPNIDLTVVFMVDSIYFYSSGAADAPKVLFRALQEAMVEFYPFAGRLAVSEETQRLEIDANSAGVPFVEAVSDLNIADLGDLTLPNALYRNLVFTATNVKVLSDWPLATVQVTKFLCGGFSFGLSVNHALADGISIIDFMQHLTSKARGVENFQLPELQFDRTMLAARPQPTPKIDFGDVYYKASEIPSTNSFSTMEDMVVSTNLASGNYVVTDLVSRAINIPASKVEYLKKLAMSDGTITRCSTFDVVATYVWKLRTAAMGMPLEHQATMFMAVDVSKKVTPPIPRGFVGNRAFPVAVRMKTEELLKKPLSHCLTVVREALLRADDEFVRSWIDWSEIHRGIPRFNGGFYISSWWKFPFYEMDFGWGKPIYMGPVLTQRVEFVLILPVSPSRPEGGVDVLLTINPQHMARFETLVNFPIL</sequence>
<dbReference type="Proteomes" id="UP000001514">
    <property type="component" value="Unassembled WGS sequence"/>
</dbReference>
<dbReference type="Pfam" id="PF02458">
    <property type="entry name" value="Transferase"/>
    <property type="match status" value="1"/>
</dbReference>
<dbReference type="OrthoDB" id="671439at2759"/>
<accession>D8QV93</accession>
<proteinExistence type="inferred from homology"/>
<dbReference type="EMBL" id="GL377567">
    <property type="protein sequence ID" value="EFJ36015.1"/>
    <property type="molecule type" value="Genomic_DNA"/>
</dbReference>
<keyword evidence="2" id="KW-0808">Transferase</keyword>
<reference evidence="2 3" key="1">
    <citation type="journal article" date="2011" name="Science">
        <title>The Selaginella genome identifies genetic changes associated with the evolution of vascular plants.</title>
        <authorList>
            <person name="Banks J.A."/>
            <person name="Nishiyama T."/>
            <person name="Hasebe M."/>
            <person name="Bowman J.L."/>
            <person name="Gribskov M."/>
            <person name="dePamphilis C."/>
            <person name="Albert V.A."/>
            <person name="Aono N."/>
            <person name="Aoyama T."/>
            <person name="Ambrose B.A."/>
            <person name="Ashton N.W."/>
            <person name="Axtell M.J."/>
            <person name="Barker E."/>
            <person name="Barker M.S."/>
            <person name="Bennetzen J.L."/>
            <person name="Bonawitz N.D."/>
            <person name="Chapple C."/>
            <person name="Cheng C."/>
            <person name="Correa L.G."/>
            <person name="Dacre M."/>
            <person name="DeBarry J."/>
            <person name="Dreyer I."/>
            <person name="Elias M."/>
            <person name="Engstrom E.M."/>
            <person name="Estelle M."/>
            <person name="Feng L."/>
            <person name="Finet C."/>
            <person name="Floyd S.K."/>
            <person name="Frommer W.B."/>
            <person name="Fujita T."/>
            <person name="Gramzow L."/>
            <person name="Gutensohn M."/>
            <person name="Harholt J."/>
            <person name="Hattori M."/>
            <person name="Heyl A."/>
            <person name="Hirai T."/>
            <person name="Hiwatashi Y."/>
            <person name="Ishikawa M."/>
            <person name="Iwata M."/>
            <person name="Karol K.G."/>
            <person name="Koehler B."/>
            <person name="Kolukisaoglu U."/>
            <person name="Kubo M."/>
            <person name="Kurata T."/>
            <person name="Lalonde S."/>
            <person name="Li K."/>
            <person name="Li Y."/>
            <person name="Litt A."/>
            <person name="Lyons E."/>
            <person name="Manning G."/>
            <person name="Maruyama T."/>
            <person name="Michael T.P."/>
            <person name="Mikami K."/>
            <person name="Miyazaki S."/>
            <person name="Morinaga S."/>
            <person name="Murata T."/>
            <person name="Mueller-Roeber B."/>
            <person name="Nelson D.R."/>
            <person name="Obara M."/>
            <person name="Oguri Y."/>
            <person name="Olmstead R.G."/>
            <person name="Onodera N."/>
            <person name="Petersen B.L."/>
            <person name="Pils B."/>
            <person name="Prigge M."/>
            <person name="Rensing S.A."/>
            <person name="Riano-Pachon D.M."/>
            <person name="Roberts A.W."/>
            <person name="Sato Y."/>
            <person name="Scheller H.V."/>
            <person name="Schulz B."/>
            <person name="Schulz C."/>
            <person name="Shakirov E.V."/>
            <person name="Shibagaki N."/>
            <person name="Shinohara N."/>
            <person name="Shippen D.E."/>
            <person name="Soerensen I."/>
            <person name="Sotooka R."/>
            <person name="Sugimoto N."/>
            <person name="Sugita M."/>
            <person name="Sumikawa N."/>
            <person name="Tanurdzic M."/>
            <person name="Theissen G."/>
            <person name="Ulvskov P."/>
            <person name="Wakazuki S."/>
            <person name="Weng J.K."/>
            <person name="Willats W.W."/>
            <person name="Wipf D."/>
            <person name="Wolf P.G."/>
            <person name="Yang L."/>
            <person name="Zimmer A.D."/>
            <person name="Zhu Q."/>
            <person name="Mitros T."/>
            <person name="Hellsten U."/>
            <person name="Loque D."/>
            <person name="Otillar R."/>
            <person name="Salamov A."/>
            <person name="Schmutz J."/>
            <person name="Shapiro H."/>
            <person name="Lindquist E."/>
            <person name="Lucas S."/>
            <person name="Rokhsar D."/>
            <person name="Grigoriev I.V."/>
        </authorList>
    </citation>
    <scope>NUCLEOTIDE SEQUENCE [LARGE SCALE GENOMIC DNA]</scope>
</reference>
<gene>
    <name evidence="2" type="primary">BAHDe12-2</name>
    <name evidence="2" type="ORF">SELMODRAFT_450585</name>
</gene>
<organism evidence="3">
    <name type="scientific">Selaginella moellendorffii</name>
    <name type="common">Spikemoss</name>
    <dbReference type="NCBI Taxonomy" id="88036"/>
    <lineage>
        <taxon>Eukaryota</taxon>
        <taxon>Viridiplantae</taxon>
        <taxon>Streptophyta</taxon>
        <taxon>Embryophyta</taxon>
        <taxon>Tracheophyta</taxon>
        <taxon>Lycopodiopsida</taxon>
        <taxon>Selaginellales</taxon>
        <taxon>Selaginellaceae</taxon>
        <taxon>Selaginella</taxon>
    </lineage>
</organism>
<keyword evidence="2" id="KW-0012">Acyltransferase</keyword>
<protein>
    <submittedName>
        <fullName evidence="2">BAHD family acyltransferase, clade V</fullName>
        <ecNumber evidence="2">2.3.1.-</ecNumber>
    </submittedName>
</protein>
<dbReference type="GeneID" id="9662223"/>
<dbReference type="eggNOG" id="ENOG502QT8C">
    <property type="taxonomic scope" value="Eukaryota"/>
</dbReference>
<dbReference type="PANTHER" id="PTHR31642:SF231">
    <property type="entry name" value="BAHD FAMILY ACYLTRANSFERASE, CLADE V"/>
    <property type="match status" value="1"/>
</dbReference>
<dbReference type="InterPro" id="IPR050317">
    <property type="entry name" value="Plant_Fungal_Acyltransferase"/>
</dbReference>
<name>D8QV93_SELML</name>
<evidence type="ECO:0000256" key="1">
    <source>
        <dbReference type="ARBA" id="ARBA00009861"/>
    </source>
</evidence>
<dbReference type="InParanoid" id="D8QV93"/>
<dbReference type="Gramene" id="EFJ36015">
    <property type="protein sequence ID" value="EFJ36015"/>
    <property type="gene ID" value="SELMODRAFT_450585"/>
</dbReference>
<dbReference type="KEGG" id="smo:SELMODRAFT_450585"/>
<dbReference type="GO" id="GO:0016747">
    <property type="term" value="F:acyltransferase activity, transferring groups other than amino-acyl groups"/>
    <property type="evidence" value="ECO:0000318"/>
    <property type="project" value="GO_Central"/>
</dbReference>
<dbReference type="AlphaFoldDB" id="D8QV93"/>
<dbReference type="EC" id="2.3.1.-" evidence="2"/>